<reference evidence="2 3" key="1">
    <citation type="submission" date="2018-11" db="EMBL/GenBank/DDBJ databases">
        <authorList>
            <consortium name="Pathogen Informatics"/>
        </authorList>
    </citation>
    <scope>NUCLEOTIDE SEQUENCE [LARGE SCALE GENOMIC DNA]</scope>
</reference>
<dbReference type="Proteomes" id="UP000281553">
    <property type="component" value="Unassembled WGS sequence"/>
</dbReference>
<evidence type="ECO:0000256" key="1">
    <source>
        <dbReference type="SAM" id="SignalP"/>
    </source>
</evidence>
<dbReference type="EMBL" id="UYRU01098430">
    <property type="protein sequence ID" value="VDN40369.1"/>
    <property type="molecule type" value="Genomic_DNA"/>
</dbReference>
<sequence length="125" mass="13158">MTEQPLSATLFRVLILAAGMEANPGPLCGLAKAVDSSPAFTCPSCSVPPPVSTPPARPVLKPNHLVSDIASPPDLEILQFNANGLLGKLDKLLVFMRSHSIAEAVPIAGTSRSLSLWSKWARTST</sequence>
<evidence type="ECO:0000313" key="2">
    <source>
        <dbReference type="EMBL" id="VDN40369.1"/>
    </source>
</evidence>
<keyword evidence="3" id="KW-1185">Reference proteome</keyword>
<keyword evidence="1" id="KW-0732">Signal</keyword>
<protein>
    <submittedName>
        <fullName evidence="2">Uncharacterized protein</fullName>
    </submittedName>
</protein>
<feature type="chain" id="PRO_5018214685" evidence="1">
    <location>
        <begin position="23"/>
        <end position="125"/>
    </location>
</feature>
<feature type="signal peptide" evidence="1">
    <location>
        <begin position="1"/>
        <end position="22"/>
    </location>
</feature>
<name>A0A3P7RI54_DIBLA</name>
<dbReference type="AlphaFoldDB" id="A0A3P7RI54"/>
<gene>
    <name evidence="2" type="ORF">DILT_LOCUS18224</name>
</gene>
<proteinExistence type="predicted"/>
<evidence type="ECO:0000313" key="3">
    <source>
        <dbReference type="Proteomes" id="UP000281553"/>
    </source>
</evidence>
<dbReference type="OrthoDB" id="7487383at2759"/>
<organism evidence="2 3">
    <name type="scientific">Dibothriocephalus latus</name>
    <name type="common">Fish tapeworm</name>
    <name type="synonym">Diphyllobothrium latum</name>
    <dbReference type="NCBI Taxonomy" id="60516"/>
    <lineage>
        <taxon>Eukaryota</taxon>
        <taxon>Metazoa</taxon>
        <taxon>Spiralia</taxon>
        <taxon>Lophotrochozoa</taxon>
        <taxon>Platyhelminthes</taxon>
        <taxon>Cestoda</taxon>
        <taxon>Eucestoda</taxon>
        <taxon>Diphyllobothriidea</taxon>
        <taxon>Diphyllobothriidae</taxon>
        <taxon>Dibothriocephalus</taxon>
    </lineage>
</organism>
<accession>A0A3P7RI54</accession>